<evidence type="ECO:0000256" key="2">
    <source>
        <dbReference type="ARBA" id="ARBA00008048"/>
    </source>
</evidence>
<evidence type="ECO:0000313" key="7">
    <source>
        <dbReference type="Proteomes" id="UP000799779"/>
    </source>
</evidence>
<dbReference type="EMBL" id="ML977591">
    <property type="protein sequence ID" value="KAF2000075.1"/>
    <property type="molecule type" value="Genomic_DNA"/>
</dbReference>
<protein>
    <submittedName>
        <fullName evidence="6">Uncharacterized protein</fullName>
    </submittedName>
</protein>
<organism evidence="6 7">
    <name type="scientific">Amniculicola lignicola CBS 123094</name>
    <dbReference type="NCBI Taxonomy" id="1392246"/>
    <lineage>
        <taxon>Eukaryota</taxon>
        <taxon>Fungi</taxon>
        <taxon>Dikarya</taxon>
        <taxon>Ascomycota</taxon>
        <taxon>Pezizomycotina</taxon>
        <taxon>Dothideomycetes</taxon>
        <taxon>Pleosporomycetidae</taxon>
        <taxon>Pleosporales</taxon>
        <taxon>Amniculicolaceae</taxon>
        <taxon>Amniculicola</taxon>
    </lineage>
</organism>
<keyword evidence="5" id="KW-0539">Nucleus</keyword>
<keyword evidence="4" id="KW-0804">Transcription</keyword>
<keyword evidence="7" id="KW-1185">Reference proteome</keyword>
<accession>A0A6A5WLY4</accession>
<dbReference type="InterPro" id="IPR021627">
    <property type="entry name" value="Mediator_Med27"/>
</dbReference>
<evidence type="ECO:0000256" key="3">
    <source>
        <dbReference type="ARBA" id="ARBA00023015"/>
    </source>
</evidence>
<evidence type="ECO:0000313" key="6">
    <source>
        <dbReference type="EMBL" id="KAF2000075.1"/>
    </source>
</evidence>
<proteinExistence type="inferred from homology"/>
<name>A0A6A5WLY4_9PLEO</name>
<sequence>MASNEHSGPGAGWDEAQCTTALAQLEGLQAQVSPPCYIIILLQLDNLRMAIPRVVEPFNSYSSDSSSIYKTFQKAILETQNDMKAFRSSWEDEETKRVFAHTKESFGKDKDLSPMAKMPKYGWVEKEAEMGKSKERRKSGGEKVEIHDVNLSQAEILQLMEAWRKKYPTIRVATKDHHKDILIQFLAGDVKLKFRVVIETAANGRHNLKAECLGTTMLGQAVTRCVASRPRANDFKHLLDMIAAYKTVKGSCKKCGKLLDADAIIPPARRSKTEENGEGVQEIVWEAFHEACLD</sequence>
<dbReference type="OrthoDB" id="5326237at2759"/>
<comment type="similarity">
    <text evidence="2">Belongs to the Mediator complex subunit 27 family.</text>
</comment>
<evidence type="ECO:0000256" key="4">
    <source>
        <dbReference type="ARBA" id="ARBA00023163"/>
    </source>
</evidence>
<reference evidence="6" key="1">
    <citation type="journal article" date="2020" name="Stud. Mycol.">
        <title>101 Dothideomycetes genomes: a test case for predicting lifestyles and emergence of pathogens.</title>
        <authorList>
            <person name="Haridas S."/>
            <person name="Albert R."/>
            <person name="Binder M."/>
            <person name="Bloem J."/>
            <person name="Labutti K."/>
            <person name="Salamov A."/>
            <person name="Andreopoulos B."/>
            <person name="Baker S."/>
            <person name="Barry K."/>
            <person name="Bills G."/>
            <person name="Bluhm B."/>
            <person name="Cannon C."/>
            <person name="Castanera R."/>
            <person name="Culley D."/>
            <person name="Daum C."/>
            <person name="Ezra D."/>
            <person name="Gonzalez J."/>
            <person name="Henrissat B."/>
            <person name="Kuo A."/>
            <person name="Liang C."/>
            <person name="Lipzen A."/>
            <person name="Lutzoni F."/>
            <person name="Magnuson J."/>
            <person name="Mondo S."/>
            <person name="Nolan M."/>
            <person name="Ohm R."/>
            <person name="Pangilinan J."/>
            <person name="Park H.-J."/>
            <person name="Ramirez L."/>
            <person name="Alfaro M."/>
            <person name="Sun H."/>
            <person name="Tritt A."/>
            <person name="Yoshinaga Y."/>
            <person name="Zwiers L.-H."/>
            <person name="Turgeon B."/>
            <person name="Goodwin S."/>
            <person name="Spatafora J."/>
            <person name="Crous P."/>
            <person name="Grigoriev I."/>
        </authorList>
    </citation>
    <scope>NUCLEOTIDE SEQUENCE</scope>
    <source>
        <strain evidence="6">CBS 123094</strain>
    </source>
</reference>
<evidence type="ECO:0000256" key="5">
    <source>
        <dbReference type="ARBA" id="ARBA00023242"/>
    </source>
</evidence>
<gene>
    <name evidence="6" type="ORF">P154DRAFT_435934</name>
</gene>
<evidence type="ECO:0000256" key="1">
    <source>
        <dbReference type="ARBA" id="ARBA00004123"/>
    </source>
</evidence>
<keyword evidence="3" id="KW-0805">Transcription regulation</keyword>
<comment type="subcellular location">
    <subcellularLocation>
        <location evidence="1">Nucleus</location>
    </subcellularLocation>
</comment>
<dbReference type="Proteomes" id="UP000799779">
    <property type="component" value="Unassembled WGS sequence"/>
</dbReference>
<dbReference type="Pfam" id="PF11571">
    <property type="entry name" value="Med27"/>
    <property type="match status" value="1"/>
</dbReference>
<dbReference type="AlphaFoldDB" id="A0A6A5WLY4"/>
<dbReference type="GO" id="GO:0016592">
    <property type="term" value="C:mediator complex"/>
    <property type="evidence" value="ECO:0007669"/>
    <property type="project" value="InterPro"/>
</dbReference>